<dbReference type="PANTHER" id="PTHR41523:SF8">
    <property type="entry name" value="ETHYLENE RESPONSE SENSOR PROTEIN"/>
    <property type="match status" value="1"/>
</dbReference>
<comment type="caution">
    <text evidence="11">The sequence shown here is derived from an EMBL/GenBank/DDBJ whole genome shotgun (WGS) entry which is preliminary data.</text>
</comment>
<name>A0A2P8GQ73_9BACT</name>
<feature type="chain" id="PRO_5015112152" description="histidine kinase" evidence="9">
    <location>
        <begin position="21"/>
        <end position="763"/>
    </location>
</feature>
<keyword evidence="9" id="KW-0732">Signal</keyword>
<evidence type="ECO:0000256" key="1">
    <source>
        <dbReference type="ARBA" id="ARBA00000085"/>
    </source>
</evidence>
<dbReference type="InterPro" id="IPR005467">
    <property type="entry name" value="His_kinase_dom"/>
</dbReference>
<dbReference type="GO" id="GO:0005524">
    <property type="term" value="F:ATP binding"/>
    <property type="evidence" value="ECO:0007669"/>
    <property type="project" value="UniProtKB-KW"/>
</dbReference>
<keyword evidence="5" id="KW-0547">Nucleotide-binding</keyword>
<evidence type="ECO:0000256" key="6">
    <source>
        <dbReference type="ARBA" id="ARBA00022777"/>
    </source>
</evidence>
<keyword evidence="8" id="KW-0802">TPR repeat</keyword>
<keyword evidence="7" id="KW-0067">ATP-binding</keyword>
<dbReference type="InterPro" id="IPR019734">
    <property type="entry name" value="TPR_rpt"/>
</dbReference>
<evidence type="ECO:0000256" key="4">
    <source>
        <dbReference type="ARBA" id="ARBA00022679"/>
    </source>
</evidence>
<dbReference type="InterPro" id="IPR011990">
    <property type="entry name" value="TPR-like_helical_dom_sf"/>
</dbReference>
<dbReference type="SUPFAM" id="SSF48452">
    <property type="entry name" value="TPR-like"/>
    <property type="match status" value="2"/>
</dbReference>
<proteinExistence type="predicted"/>
<dbReference type="Gene3D" id="3.30.450.20">
    <property type="entry name" value="PAS domain"/>
    <property type="match status" value="1"/>
</dbReference>
<dbReference type="PROSITE" id="PS50005">
    <property type="entry name" value="TPR"/>
    <property type="match status" value="1"/>
</dbReference>
<gene>
    <name evidence="11" type="ORF">CLV42_101887</name>
</gene>
<dbReference type="SMART" id="SM00028">
    <property type="entry name" value="TPR"/>
    <property type="match status" value="3"/>
</dbReference>
<organism evidence="11 12">
    <name type="scientific">Chitinophaga ginsengisoli</name>
    <dbReference type="NCBI Taxonomy" id="363837"/>
    <lineage>
        <taxon>Bacteria</taxon>
        <taxon>Pseudomonadati</taxon>
        <taxon>Bacteroidota</taxon>
        <taxon>Chitinophagia</taxon>
        <taxon>Chitinophagales</taxon>
        <taxon>Chitinophagaceae</taxon>
        <taxon>Chitinophaga</taxon>
    </lineage>
</organism>
<keyword evidence="6 11" id="KW-0418">Kinase</keyword>
<dbReference type="InterPro" id="IPR036890">
    <property type="entry name" value="HATPase_C_sf"/>
</dbReference>
<dbReference type="Gene3D" id="1.25.40.10">
    <property type="entry name" value="Tetratricopeptide repeat domain"/>
    <property type="match status" value="2"/>
</dbReference>
<feature type="repeat" description="TPR" evidence="8">
    <location>
        <begin position="250"/>
        <end position="283"/>
    </location>
</feature>
<comment type="catalytic activity">
    <reaction evidence="1">
        <text>ATP + protein L-histidine = ADP + protein N-phospho-L-histidine.</text>
        <dbReference type="EC" id="2.7.13.3"/>
    </reaction>
</comment>
<sequence>MNRLLMLFYCMTSCLIPCMAQDKVPPSVLQQLLKKERPDTTDLRKLFNTGVSYVNRPGIERGDMDTASMCAAKVLTSAVNIGSHLWEGQSYLLYSKILREQNDLAKGKDYALKAEAIFKQYKQKEALADTYMELCDYYPPVDIERLNIRLKYYREAAVLYGELGLKLKQANTLYRLGDYYSFLPDYNEAKKVLLQSLALFKELHVEELQGIYNLLGAMCNQLGDSDNALKYALLSLKTAQAVGDSSTQLCTIYNRLGMIYIRVVDIPKAMQSFQKAQEIAIRLKDTPAMQILARNIGQAYQKMDKPAEALKVLKHEERYYPPKSPENKILMFESILNAYCLMGDFKRGAPYAQQLEDMRRTMYPDDAYLEYVYTALVNYYLGIHQYNTAHQYAQVMLTAASKNGNLSFRAKSCSFLYRADSAMANYKEAFEHLRMYKLANDSLFNIAKVQKVGYLQVQFETEQKDQALTLKERNIELLTQEAQAARFTRNVIIGGAGMLIALLLLGYNRYQLKLRSNLQLKQQQDEINRKNQSLEELITSQNKLLDEKEWLVKEIHHRVKNNLQIVMSLLNTQAAFLDDKDALNAIRESRYRMQAISLIHQKLYQSDNMALIDMNMYINELVIFLKDGFSDINRIKFDLQIAPVRLDVSQSVPVGLILNEAITNAMKYAFTGDGTIIVSLQPTGAGYLTLMIADNGKGFPEDEIPTQRGSMGMMLMHTLAEQLDGSLHIQSRDGVTITVSFRYQEKEIFDTPVAVEDNVTDYV</sequence>
<dbReference type="Gene3D" id="3.30.565.10">
    <property type="entry name" value="Histidine kinase-like ATPase, C-terminal domain"/>
    <property type="match status" value="1"/>
</dbReference>
<evidence type="ECO:0000256" key="7">
    <source>
        <dbReference type="ARBA" id="ARBA00022840"/>
    </source>
</evidence>
<dbReference type="OrthoDB" id="1223659at2"/>
<evidence type="ECO:0000256" key="9">
    <source>
        <dbReference type="SAM" id="SignalP"/>
    </source>
</evidence>
<dbReference type="SMART" id="SM00387">
    <property type="entry name" value="HATPase_c"/>
    <property type="match status" value="1"/>
</dbReference>
<feature type="domain" description="Histidine kinase" evidence="10">
    <location>
        <begin position="554"/>
        <end position="745"/>
    </location>
</feature>
<feature type="signal peptide" evidence="9">
    <location>
        <begin position="1"/>
        <end position="20"/>
    </location>
</feature>
<protein>
    <recommendedName>
        <fullName evidence="2">histidine kinase</fullName>
        <ecNumber evidence="2">2.7.13.3</ecNumber>
    </recommendedName>
</protein>
<dbReference type="SUPFAM" id="SSF55874">
    <property type="entry name" value="ATPase domain of HSP90 chaperone/DNA topoisomerase II/histidine kinase"/>
    <property type="match status" value="1"/>
</dbReference>
<accession>A0A2P8GQ73</accession>
<dbReference type="RefSeq" id="WP_106600636.1">
    <property type="nucleotide sequence ID" value="NZ_PYGK01000001.1"/>
</dbReference>
<reference evidence="11 12" key="1">
    <citation type="submission" date="2018-03" db="EMBL/GenBank/DDBJ databases">
        <title>Genomic Encyclopedia of Archaeal and Bacterial Type Strains, Phase II (KMG-II): from individual species to whole genera.</title>
        <authorList>
            <person name="Goeker M."/>
        </authorList>
    </citation>
    <scope>NUCLEOTIDE SEQUENCE [LARGE SCALE GENOMIC DNA]</scope>
    <source>
        <strain evidence="11 12">DSM 18107</strain>
    </source>
</reference>
<dbReference type="AlphaFoldDB" id="A0A2P8GQ73"/>
<dbReference type="PROSITE" id="PS50109">
    <property type="entry name" value="HIS_KIN"/>
    <property type="match status" value="1"/>
</dbReference>
<evidence type="ECO:0000256" key="5">
    <source>
        <dbReference type="ARBA" id="ARBA00022741"/>
    </source>
</evidence>
<evidence type="ECO:0000256" key="2">
    <source>
        <dbReference type="ARBA" id="ARBA00012438"/>
    </source>
</evidence>
<evidence type="ECO:0000256" key="8">
    <source>
        <dbReference type="PROSITE-ProRule" id="PRU00339"/>
    </source>
</evidence>
<keyword evidence="12" id="KW-1185">Reference proteome</keyword>
<evidence type="ECO:0000259" key="10">
    <source>
        <dbReference type="PROSITE" id="PS50109"/>
    </source>
</evidence>
<dbReference type="Proteomes" id="UP000240978">
    <property type="component" value="Unassembled WGS sequence"/>
</dbReference>
<dbReference type="GO" id="GO:0004673">
    <property type="term" value="F:protein histidine kinase activity"/>
    <property type="evidence" value="ECO:0007669"/>
    <property type="project" value="UniProtKB-EC"/>
</dbReference>
<dbReference type="InterPro" id="IPR003594">
    <property type="entry name" value="HATPase_dom"/>
</dbReference>
<evidence type="ECO:0000313" key="11">
    <source>
        <dbReference type="EMBL" id="PSL36118.1"/>
    </source>
</evidence>
<dbReference type="PANTHER" id="PTHR41523">
    <property type="entry name" value="TWO-COMPONENT SYSTEM SENSOR PROTEIN"/>
    <property type="match status" value="1"/>
</dbReference>
<dbReference type="Pfam" id="PF13181">
    <property type="entry name" value="TPR_8"/>
    <property type="match status" value="1"/>
</dbReference>
<keyword evidence="3" id="KW-0597">Phosphoprotein</keyword>
<dbReference type="InterPro" id="IPR011495">
    <property type="entry name" value="Sig_transdc_His_kin_sub2_dim/P"/>
</dbReference>
<keyword evidence="4" id="KW-0808">Transferase</keyword>
<dbReference type="Pfam" id="PF07568">
    <property type="entry name" value="HisKA_2"/>
    <property type="match status" value="1"/>
</dbReference>
<dbReference type="EC" id="2.7.13.3" evidence="2"/>
<evidence type="ECO:0000256" key="3">
    <source>
        <dbReference type="ARBA" id="ARBA00022553"/>
    </source>
</evidence>
<dbReference type="EMBL" id="PYGK01000001">
    <property type="protein sequence ID" value="PSL36118.1"/>
    <property type="molecule type" value="Genomic_DNA"/>
</dbReference>
<evidence type="ECO:0000313" key="12">
    <source>
        <dbReference type="Proteomes" id="UP000240978"/>
    </source>
</evidence>
<dbReference type="Pfam" id="PF02518">
    <property type="entry name" value="HATPase_c"/>
    <property type="match status" value="1"/>
</dbReference>
<dbReference type="Pfam" id="PF13424">
    <property type="entry name" value="TPR_12"/>
    <property type="match status" value="1"/>
</dbReference>